<protein>
    <submittedName>
        <fullName evidence="1">Uncharacterized protein</fullName>
    </submittedName>
</protein>
<evidence type="ECO:0000313" key="2">
    <source>
        <dbReference type="Proteomes" id="UP000199695"/>
    </source>
</evidence>
<dbReference type="Proteomes" id="UP000199695">
    <property type="component" value="Unassembled WGS sequence"/>
</dbReference>
<name>A0A1H8CXB5_9BACL</name>
<organism evidence="1 2">
    <name type="scientific">Lihuaxuella thermophila</name>
    <dbReference type="NCBI Taxonomy" id="1173111"/>
    <lineage>
        <taxon>Bacteria</taxon>
        <taxon>Bacillati</taxon>
        <taxon>Bacillota</taxon>
        <taxon>Bacilli</taxon>
        <taxon>Bacillales</taxon>
        <taxon>Thermoactinomycetaceae</taxon>
        <taxon>Lihuaxuella</taxon>
    </lineage>
</organism>
<evidence type="ECO:0000313" key="1">
    <source>
        <dbReference type="EMBL" id="SEM99851.1"/>
    </source>
</evidence>
<proteinExistence type="predicted"/>
<gene>
    <name evidence="1" type="ORF">SAMN05444955_104179</name>
</gene>
<dbReference type="AlphaFoldDB" id="A0A1H8CXB5"/>
<accession>A0A1H8CXB5</accession>
<dbReference type="OrthoDB" id="2989515at2"/>
<sequence length="163" mass="19101">MTEREKRLQQLENVDPVELLSEYNGGKPVPKPLIQIIYDLKEKFRFSNGVINGLLEFCLEENNHAISRAHVFKLAEELSLYRARNAREAYSYLKNASPGYLKTEKLTKSIEMEYNAEYVETNIALIARQLHDLRKEVNVKFNQMNQHLDQIEKHLKQLAKLIK</sequence>
<dbReference type="RefSeq" id="WP_089966371.1">
    <property type="nucleotide sequence ID" value="NZ_FOCQ01000004.1"/>
</dbReference>
<dbReference type="STRING" id="1173111.SAMN05444955_104179"/>
<reference evidence="1 2" key="1">
    <citation type="submission" date="2016-10" db="EMBL/GenBank/DDBJ databases">
        <authorList>
            <person name="de Groot N.N."/>
        </authorList>
    </citation>
    <scope>NUCLEOTIDE SEQUENCE [LARGE SCALE GENOMIC DNA]</scope>
    <source>
        <strain evidence="1 2">DSM 46701</strain>
    </source>
</reference>
<keyword evidence="2" id="KW-1185">Reference proteome</keyword>
<dbReference type="EMBL" id="FOCQ01000004">
    <property type="protein sequence ID" value="SEM99851.1"/>
    <property type="molecule type" value="Genomic_DNA"/>
</dbReference>